<gene>
    <name evidence="2" type="ORF">HELGO_WM39311</name>
</gene>
<feature type="transmembrane region" description="Helical" evidence="1">
    <location>
        <begin position="164"/>
        <end position="184"/>
    </location>
</feature>
<keyword evidence="1" id="KW-0812">Transmembrane</keyword>
<dbReference type="Pfam" id="PF13858">
    <property type="entry name" value="DUF4199"/>
    <property type="match status" value="1"/>
</dbReference>
<dbReference type="EMBL" id="CACVAQ010000192">
    <property type="protein sequence ID" value="CAA6812863.1"/>
    <property type="molecule type" value="Genomic_DNA"/>
</dbReference>
<dbReference type="AlphaFoldDB" id="A0A6S6T2H1"/>
<name>A0A6S6T2H1_9BACT</name>
<reference evidence="2" key="1">
    <citation type="submission" date="2020-01" db="EMBL/GenBank/DDBJ databases">
        <authorList>
            <person name="Meier V. D."/>
            <person name="Meier V D."/>
        </authorList>
    </citation>
    <scope>NUCLEOTIDE SEQUENCE</scope>
    <source>
        <strain evidence="2">HLG_WM_MAG_10</strain>
    </source>
</reference>
<sequence>MTRSTRLGLMTGFLSMMFISLLYVIDATLLVDGYERLTLLFFALAIVYAIQQERKTSLTVRRIEDLQQAGEALDGIDDSKDFASFGELLRIGFKTYVIAYFMKFFFVYFLFNYYDPSLIDMVRDASVEVYKSFQDFSSDTQEMVEQKIAKYKEGEFGPSLRDPIGILIELLIGLFVAFMTALFFKRDRPEY</sequence>
<feature type="transmembrane region" description="Helical" evidence="1">
    <location>
        <begin position="7"/>
        <end position="25"/>
    </location>
</feature>
<evidence type="ECO:0008006" key="3">
    <source>
        <dbReference type="Google" id="ProtNLM"/>
    </source>
</evidence>
<evidence type="ECO:0000313" key="2">
    <source>
        <dbReference type="EMBL" id="CAA6812863.1"/>
    </source>
</evidence>
<evidence type="ECO:0000256" key="1">
    <source>
        <dbReference type="SAM" id="Phobius"/>
    </source>
</evidence>
<feature type="transmembrane region" description="Helical" evidence="1">
    <location>
        <begin position="96"/>
        <end position="114"/>
    </location>
</feature>
<keyword evidence="1" id="KW-0472">Membrane</keyword>
<dbReference type="InterPro" id="IPR025250">
    <property type="entry name" value="DUF4199"/>
</dbReference>
<organism evidence="2">
    <name type="scientific">uncultured Aureispira sp</name>
    <dbReference type="NCBI Taxonomy" id="1331704"/>
    <lineage>
        <taxon>Bacteria</taxon>
        <taxon>Pseudomonadati</taxon>
        <taxon>Bacteroidota</taxon>
        <taxon>Saprospiria</taxon>
        <taxon>Saprospirales</taxon>
        <taxon>Saprospiraceae</taxon>
        <taxon>Aureispira</taxon>
        <taxon>environmental samples</taxon>
    </lineage>
</organism>
<proteinExistence type="predicted"/>
<accession>A0A6S6T2H1</accession>
<feature type="transmembrane region" description="Helical" evidence="1">
    <location>
        <begin position="37"/>
        <end position="53"/>
    </location>
</feature>
<protein>
    <recommendedName>
        <fullName evidence="3">DUF4199 domain-containing protein</fullName>
    </recommendedName>
</protein>
<keyword evidence="1" id="KW-1133">Transmembrane helix</keyword>